<proteinExistence type="inferred from homology"/>
<dbReference type="CDD" id="cd03214">
    <property type="entry name" value="ABC_Iron-Siderophores_B12_Hemin"/>
    <property type="match status" value="1"/>
</dbReference>
<dbReference type="GO" id="GO:0015420">
    <property type="term" value="F:ABC-type vitamin B12 transporter activity"/>
    <property type="evidence" value="ECO:0007669"/>
    <property type="project" value="UniProtKB-EC"/>
</dbReference>
<dbReference type="EMBL" id="JXOJ01000002">
    <property type="protein sequence ID" value="KLK88557.1"/>
    <property type="molecule type" value="Genomic_DNA"/>
</dbReference>
<dbReference type="OrthoDB" id="24644at2157"/>
<feature type="domain" description="ABC transporter" evidence="10">
    <location>
        <begin position="3"/>
        <end position="236"/>
    </location>
</feature>
<dbReference type="SUPFAM" id="SSF52540">
    <property type="entry name" value="P-loop containing nucleoside triphosphate hydrolases"/>
    <property type="match status" value="1"/>
</dbReference>
<reference evidence="11 12" key="1">
    <citation type="journal article" date="2015" name="Int. J. Syst. Evol. Microbiol.">
        <title>Methanoculleus sediminis sp. nov., a methanogen from sediments near a submarine mud volcano.</title>
        <authorList>
            <person name="Chen S.C."/>
            <person name="Chen M.F."/>
            <person name="Lai M.C."/>
            <person name="Weng C.Y."/>
            <person name="Wu S.Y."/>
            <person name="Lin S."/>
            <person name="Yang T.F."/>
            <person name="Chen P.C."/>
        </authorList>
    </citation>
    <scope>NUCLEOTIDE SEQUENCE [LARGE SCALE GENOMIC DNA]</scope>
    <source>
        <strain evidence="11 12">S3Fa</strain>
    </source>
</reference>
<evidence type="ECO:0000256" key="2">
    <source>
        <dbReference type="ARBA" id="ARBA00022448"/>
    </source>
</evidence>
<evidence type="ECO:0000256" key="4">
    <source>
        <dbReference type="ARBA" id="ARBA00022840"/>
    </source>
</evidence>
<evidence type="ECO:0000259" key="10">
    <source>
        <dbReference type="PROSITE" id="PS50893"/>
    </source>
</evidence>
<gene>
    <name evidence="11" type="ORF">SZ63_06000</name>
</gene>
<dbReference type="InterPro" id="IPR027417">
    <property type="entry name" value="P-loop_NTPase"/>
</dbReference>
<evidence type="ECO:0000313" key="11">
    <source>
        <dbReference type="EMBL" id="KLK88557.1"/>
    </source>
</evidence>
<evidence type="ECO:0000256" key="6">
    <source>
        <dbReference type="ARBA" id="ARBA00058960"/>
    </source>
</evidence>
<dbReference type="PANTHER" id="PTHR42734:SF6">
    <property type="entry name" value="MOLYBDATE IMPORT ATP-BINDING PROTEIN MOLC"/>
    <property type="match status" value="1"/>
</dbReference>
<sequence length="255" mass="28215">MILDVDGVAFNYRSAPVIRDITFDLRPHQILAILGPNGVGKTTLLKCMNAILRPRAGSVLIEGADLLTADRMEIARKVGYVPQRCEAARLTVFDAVLLGRRPHIGWDVTEKDIRIVEAAIRMLSLENLTLRYIDEMSGGELQKVSIARALVQEPRVLLLDEPTSSLDLKNQIEILGIVRHVTAEHDVAAVMTMHDLNMALRYADRFILLKDGVIHAAGGSDVVTPEIIEAVYGVPVTVERYNGYRFVVPLEPESA</sequence>
<evidence type="ECO:0000313" key="12">
    <source>
        <dbReference type="Proteomes" id="UP000035301"/>
    </source>
</evidence>
<dbReference type="AlphaFoldDB" id="A0A0H1R7C6"/>
<organism evidence="11 12">
    <name type="scientific">Methanoculleus sediminis</name>
    <dbReference type="NCBI Taxonomy" id="1550566"/>
    <lineage>
        <taxon>Archaea</taxon>
        <taxon>Methanobacteriati</taxon>
        <taxon>Methanobacteriota</taxon>
        <taxon>Stenosarchaea group</taxon>
        <taxon>Methanomicrobia</taxon>
        <taxon>Methanomicrobiales</taxon>
        <taxon>Methanomicrobiaceae</taxon>
        <taxon>Methanoculleus</taxon>
    </lineage>
</organism>
<keyword evidence="2" id="KW-0813">Transport</keyword>
<name>A0A0H1R7C6_9EURY</name>
<evidence type="ECO:0000256" key="1">
    <source>
        <dbReference type="ARBA" id="ARBA00005417"/>
    </source>
</evidence>
<evidence type="ECO:0000256" key="7">
    <source>
        <dbReference type="ARBA" id="ARBA00066387"/>
    </source>
</evidence>
<dbReference type="SMART" id="SM00382">
    <property type="entry name" value="AAA"/>
    <property type="match status" value="1"/>
</dbReference>
<dbReference type="FunFam" id="3.40.50.300:FF:000134">
    <property type="entry name" value="Iron-enterobactin ABC transporter ATP-binding protein"/>
    <property type="match status" value="1"/>
</dbReference>
<keyword evidence="12" id="KW-1185">Reference proteome</keyword>
<comment type="caution">
    <text evidence="11">The sequence shown here is derived from an EMBL/GenBank/DDBJ whole genome shotgun (WGS) entry which is preliminary data.</text>
</comment>
<dbReference type="STRING" id="1550566.SZ63_06000"/>
<dbReference type="PROSITE" id="PS50893">
    <property type="entry name" value="ABC_TRANSPORTER_2"/>
    <property type="match status" value="1"/>
</dbReference>
<accession>A0A0H1R7C6</accession>
<dbReference type="Gene3D" id="3.40.50.300">
    <property type="entry name" value="P-loop containing nucleotide triphosphate hydrolases"/>
    <property type="match status" value="1"/>
</dbReference>
<comment type="function">
    <text evidence="6">Required for corrinoid utilization. Probably part of the ABC transporter complex BtuCDF involved in cobalamin (vitamin B12) import. Probably responsible for energy coupling to the transport system.</text>
</comment>
<dbReference type="PROSITE" id="PS00211">
    <property type="entry name" value="ABC_TRANSPORTER_1"/>
    <property type="match status" value="1"/>
</dbReference>
<evidence type="ECO:0000256" key="5">
    <source>
        <dbReference type="ARBA" id="ARBA00050590"/>
    </source>
</evidence>
<evidence type="ECO:0000256" key="9">
    <source>
        <dbReference type="ARBA" id="ARBA00077139"/>
    </source>
</evidence>
<dbReference type="EC" id="7.6.2.8" evidence="7"/>
<dbReference type="GO" id="GO:0016887">
    <property type="term" value="F:ATP hydrolysis activity"/>
    <property type="evidence" value="ECO:0007669"/>
    <property type="project" value="InterPro"/>
</dbReference>
<dbReference type="InterPro" id="IPR003439">
    <property type="entry name" value="ABC_transporter-like_ATP-bd"/>
</dbReference>
<dbReference type="Proteomes" id="UP000035301">
    <property type="component" value="Unassembled WGS sequence"/>
</dbReference>
<comment type="similarity">
    <text evidence="1">Belongs to the ABC transporter superfamily.</text>
</comment>
<keyword evidence="3" id="KW-0547">Nucleotide-binding</keyword>
<dbReference type="PATRIC" id="fig|1550566.3.peg.1300"/>
<comment type="catalytic activity">
    <reaction evidence="5">
        <text>an R-cob(III)alamin(out) + ATP + H2O = an R-cob(III)alamin(in) + ADP + phosphate + H(+)</text>
        <dbReference type="Rhea" id="RHEA:17873"/>
        <dbReference type="ChEBI" id="CHEBI:15377"/>
        <dbReference type="ChEBI" id="CHEBI:15378"/>
        <dbReference type="ChEBI" id="CHEBI:30616"/>
        <dbReference type="ChEBI" id="CHEBI:43474"/>
        <dbReference type="ChEBI" id="CHEBI:140785"/>
        <dbReference type="ChEBI" id="CHEBI:456216"/>
        <dbReference type="EC" id="7.6.2.8"/>
    </reaction>
</comment>
<dbReference type="PANTHER" id="PTHR42734">
    <property type="entry name" value="METAL TRANSPORT SYSTEM ATP-BINDING PROTEIN TM_0124-RELATED"/>
    <property type="match status" value="1"/>
</dbReference>
<evidence type="ECO:0000256" key="8">
    <source>
        <dbReference type="ARBA" id="ARBA00073649"/>
    </source>
</evidence>
<protein>
    <recommendedName>
        <fullName evidence="8">Cobalamin import ATP-binding protein BtuD</fullName>
        <ecNumber evidence="7">7.6.2.8</ecNumber>
    </recommendedName>
    <alternativeName>
        <fullName evidence="9">Vitamin B12-transporting ATPase</fullName>
    </alternativeName>
</protein>
<dbReference type="InterPro" id="IPR017871">
    <property type="entry name" value="ABC_transporter-like_CS"/>
</dbReference>
<keyword evidence="4 11" id="KW-0067">ATP-binding</keyword>
<dbReference type="Pfam" id="PF00005">
    <property type="entry name" value="ABC_tran"/>
    <property type="match status" value="1"/>
</dbReference>
<dbReference type="InterPro" id="IPR050153">
    <property type="entry name" value="Metal_Ion_Import_ABC"/>
</dbReference>
<dbReference type="RefSeq" id="WP_048182626.1">
    <property type="nucleotide sequence ID" value="NZ_JXOJ01000002.1"/>
</dbReference>
<evidence type="ECO:0000256" key="3">
    <source>
        <dbReference type="ARBA" id="ARBA00022741"/>
    </source>
</evidence>
<dbReference type="InterPro" id="IPR003593">
    <property type="entry name" value="AAA+_ATPase"/>
</dbReference>
<dbReference type="GO" id="GO:0005524">
    <property type="term" value="F:ATP binding"/>
    <property type="evidence" value="ECO:0007669"/>
    <property type="project" value="UniProtKB-KW"/>
</dbReference>